<accession>A0A7J6S5Q1</accession>
<sequence>MECGQLPRCRGLGYRSVLKYAWNIELDDSFELGLGIGAGDVSLDVALLNSVEKEGGGTVASTTSSVTFAKPLDERGPRILEMSCKPRIPIGREEPAKNHRAYYFFPGGIT</sequence>
<name>A0A7J6S5Q1_PEROL</name>
<proteinExistence type="predicted"/>
<protein>
    <submittedName>
        <fullName evidence="1">Uncharacterized protein</fullName>
    </submittedName>
</protein>
<dbReference type="EMBL" id="JABANM010017365">
    <property type="protein sequence ID" value="KAF4727882.1"/>
    <property type="molecule type" value="Genomic_DNA"/>
</dbReference>
<comment type="caution">
    <text evidence="1">The sequence shown here is derived from an EMBL/GenBank/DDBJ whole genome shotgun (WGS) entry which is preliminary data.</text>
</comment>
<dbReference type="AlphaFoldDB" id="A0A7J6S5Q1"/>
<reference evidence="1 2" key="1">
    <citation type="submission" date="2020-04" db="EMBL/GenBank/DDBJ databases">
        <title>Perkinsus olseni comparative genomics.</title>
        <authorList>
            <person name="Bogema D.R."/>
        </authorList>
    </citation>
    <scope>NUCLEOTIDE SEQUENCE [LARGE SCALE GENOMIC DNA]</scope>
    <source>
        <strain evidence="1">ATCC PRA-205</strain>
    </source>
</reference>
<dbReference type="Proteomes" id="UP000574390">
    <property type="component" value="Unassembled WGS sequence"/>
</dbReference>
<evidence type="ECO:0000313" key="2">
    <source>
        <dbReference type="Proteomes" id="UP000574390"/>
    </source>
</evidence>
<feature type="non-terminal residue" evidence="1">
    <location>
        <position position="1"/>
    </location>
</feature>
<gene>
    <name evidence="1" type="ORF">FOZ62_032326</name>
</gene>
<evidence type="ECO:0000313" key="1">
    <source>
        <dbReference type="EMBL" id="KAF4727882.1"/>
    </source>
</evidence>
<organism evidence="1 2">
    <name type="scientific">Perkinsus olseni</name>
    <name type="common">Perkinsus atlanticus</name>
    <dbReference type="NCBI Taxonomy" id="32597"/>
    <lineage>
        <taxon>Eukaryota</taxon>
        <taxon>Sar</taxon>
        <taxon>Alveolata</taxon>
        <taxon>Perkinsozoa</taxon>
        <taxon>Perkinsea</taxon>
        <taxon>Perkinsida</taxon>
        <taxon>Perkinsidae</taxon>
        <taxon>Perkinsus</taxon>
    </lineage>
</organism>